<evidence type="ECO:0000313" key="2">
    <source>
        <dbReference type="Proteomes" id="UP000007148"/>
    </source>
</evidence>
<gene>
    <name evidence="1" type="ORF">PIIN_01860</name>
</gene>
<protein>
    <submittedName>
        <fullName evidence="1">Uncharacterized protein</fullName>
    </submittedName>
</protein>
<dbReference type="AlphaFoldDB" id="G4T9K7"/>
<organism evidence="1 2">
    <name type="scientific">Serendipita indica (strain DSM 11827)</name>
    <name type="common">Root endophyte fungus</name>
    <name type="synonym">Piriformospora indica</name>
    <dbReference type="NCBI Taxonomy" id="1109443"/>
    <lineage>
        <taxon>Eukaryota</taxon>
        <taxon>Fungi</taxon>
        <taxon>Dikarya</taxon>
        <taxon>Basidiomycota</taxon>
        <taxon>Agaricomycotina</taxon>
        <taxon>Agaricomycetes</taxon>
        <taxon>Sebacinales</taxon>
        <taxon>Serendipitaceae</taxon>
        <taxon>Serendipita</taxon>
    </lineage>
</organism>
<keyword evidence="2" id="KW-1185">Reference proteome</keyword>
<dbReference type="HOGENOM" id="CLU_139902_0_0_1"/>
<dbReference type="InParanoid" id="G4T9K7"/>
<sequence length="160" mass="16730">MSLRNGIRRLKAATLPTDAPTMCCGDATTLYGTRTITTTVPTAYATITSLKPFASTFSRTYVNCVSSSNGQCVSSTVSTVWGIADYFFGLNVTTTVTGAVPVVTSVVVPTATTTVPCSKRDISDEGEELLKRNAAQPPLRIATKTGLALGALVLSAFVLV</sequence>
<dbReference type="Proteomes" id="UP000007148">
    <property type="component" value="Unassembled WGS sequence"/>
</dbReference>
<name>G4T9K7_SERID</name>
<comment type="caution">
    <text evidence="1">The sequence shown here is derived from an EMBL/GenBank/DDBJ whole genome shotgun (WGS) entry which is preliminary data.</text>
</comment>
<dbReference type="EMBL" id="CAFZ01000023">
    <property type="protein sequence ID" value="CCA67993.1"/>
    <property type="molecule type" value="Genomic_DNA"/>
</dbReference>
<proteinExistence type="predicted"/>
<evidence type="ECO:0000313" key="1">
    <source>
        <dbReference type="EMBL" id="CCA67993.1"/>
    </source>
</evidence>
<accession>G4T9K7</accession>
<reference evidence="1 2" key="1">
    <citation type="journal article" date="2011" name="PLoS Pathog.">
        <title>Endophytic Life Strategies Decoded by Genome and Transcriptome Analyses of the Mutualistic Root Symbiont Piriformospora indica.</title>
        <authorList>
            <person name="Zuccaro A."/>
            <person name="Lahrmann U."/>
            <person name="Guldener U."/>
            <person name="Langen G."/>
            <person name="Pfiffi S."/>
            <person name="Biedenkopf D."/>
            <person name="Wong P."/>
            <person name="Samans B."/>
            <person name="Grimm C."/>
            <person name="Basiewicz M."/>
            <person name="Murat C."/>
            <person name="Martin F."/>
            <person name="Kogel K.H."/>
        </authorList>
    </citation>
    <scope>NUCLEOTIDE SEQUENCE [LARGE SCALE GENOMIC DNA]</scope>
    <source>
        <strain evidence="1 2">DSM 11827</strain>
    </source>
</reference>